<evidence type="ECO:0000313" key="6">
    <source>
        <dbReference type="Proteomes" id="UP001432322"/>
    </source>
</evidence>
<keyword evidence="4" id="KW-0406">Ion transport</keyword>
<evidence type="ECO:0000256" key="3">
    <source>
        <dbReference type="ARBA" id="ARBA00023136"/>
    </source>
</evidence>
<accession>A0AAV5V8Y5</accession>
<dbReference type="InterPro" id="IPR007274">
    <property type="entry name" value="Cop_transporter"/>
</dbReference>
<dbReference type="GO" id="GO:0016020">
    <property type="term" value="C:membrane"/>
    <property type="evidence" value="ECO:0007669"/>
    <property type="project" value="UniProtKB-SubCell"/>
</dbReference>
<proteinExistence type="inferred from homology"/>
<keyword evidence="4" id="KW-0187">Copper transport</keyword>
<dbReference type="AlphaFoldDB" id="A0AAV5V8Y5"/>
<evidence type="ECO:0000256" key="4">
    <source>
        <dbReference type="RuleBase" id="RU367022"/>
    </source>
</evidence>
<organism evidence="5 6">
    <name type="scientific">Pristionchus fissidentatus</name>
    <dbReference type="NCBI Taxonomy" id="1538716"/>
    <lineage>
        <taxon>Eukaryota</taxon>
        <taxon>Metazoa</taxon>
        <taxon>Ecdysozoa</taxon>
        <taxon>Nematoda</taxon>
        <taxon>Chromadorea</taxon>
        <taxon>Rhabditida</taxon>
        <taxon>Rhabditina</taxon>
        <taxon>Diplogasteromorpha</taxon>
        <taxon>Diplogasteroidea</taxon>
        <taxon>Neodiplogasteridae</taxon>
        <taxon>Pristionchus</taxon>
    </lineage>
</organism>
<dbReference type="Proteomes" id="UP001432322">
    <property type="component" value="Unassembled WGS sequence"/>
</dbReference>
<feature type="non-terminal residue" evidence="5">
    <location>
        <position position="1"/>
    </location>
</feature>
<comment type="caution">
    <text evidence="5">The sequence shown here is derived from an EMBL/GenBank/DDBJ whole genome shotgun (WGS) entry which is preliminary data.</text>
</comment>
<sequence length="184" mass="20679">FSSIERRTLDTFNSHCNMIEDGNDACNSTSSMINDLTLHIGEREIILFSWWKTGSLLGLIGSCLIIFLLAVLYETIRAFRMWIARYDAVEAASLVQRRESTERDEDTGRIRSAATLIFTQSPVSSIKMRIVHSLLHTAQTLLGFILTLIVMTFNVWVLLSVVLGMTVGFFIFSGSPHQGDPECK</sequence>
<keyword evidence="2 4" id="KW-1133">Transmembrane helix</keyword>
<protein>
    <recommendedName>
        <fullName evidence="4">Copper transport protein</fullName>
    </recommendedName>
</protein>
<comment type="similarity">
    <text evidence="4">Belongs to the copper transporter (Ctr) (TC 1.A.56) family. SLC31A subfamily.</text>
</comment>
<dbReference type="PANTHER" id="PTHR12483">
    <property type="entry name" value="SOLUTE CARRIER FAMILY 31 COPPER TRANSPORTERS"/>
    <property type="match status" value="1"/>
</dbReference>
<reference evidence="5" key="1">
    <citation type="submission" date="2023-10" db="EMBL/GenBank/DDBJ databases">
        <title>Genome assembly of Pristionchus species.</title>
        <authorList>
            <person name="Yoshida K."/>
            <person name="Sommer R.J."/>
        </authorList>
    </citation>
    <scope>NUCLEOTIDE SEQUENCE</scope>
    <source>
        <strain evidence="5">RS5133</strain>
    </source>
</reference>
<keyword evidence="6" id="KW-1185">Reference proteome</keyword>
<dbReference type="GO" id="GO:0005375">
    <property type="term" value="F:copper ion transmembrane transporter activity"/>
    <property type="evidence" value="ECO:0007669"/>
    <property type="project" value="UniProtKB-UniRule"/>
</dbReference>
<name>A0AAV5V8Y5_9BILA</name>
<keyword evidence="4" id="KW-0813">Transport</keyword>
<dbReference type="EMBL" id="BTSY01000002">
    <property type="protein sequence ID" value="GMT14370.1"/>
    <property type="molecule type" value="Genomic_DNA"/>
</dbReference>
<comment type="subcellular location">
    <subcellularLocation>
        <location evidence="4">Membrane</location>
        <topology evidence="4">Multi-pass membrane protein</topology>
    </subcellularLocation>
</comment>
<keyword evidence="3 4" id="KW-0472">Membrane</keyword>
<gene>
    <name evidence="5" type="ORF">PFISCL1PPCAC_5667</name>
</gene>
<keyword evidence="4" id="KW-0186">Copper</keyword>
<dbReference type="Pfam" id="PF04145">
    <property type="entry name" value="Ctr"/>
    <property type="match status" value="1"/>
</dbReference>
<keyword evidence="1 4" id="KW-0812">Transmembrane</keyword>
<evidence type="ECO:0000256" key="1">
    <source>
        <dbReference type="ARBA" id="ARBA00022692"/>
    </source>
</evidence>
<evidence type="ECO:0000256" key="2">
    <source>
        <dbReference type="ARBA" id="ARBA00022989"/>
    </source>
</evidence>
<evidence type="ECO:0000313" key="5">
    <source>
        <dbReference type="EMBL" id="GMT14370.1"/>
    </source>
</evidence>
<dbReference type="PANTHER" id="PTHR12483:SF115">
    <property type="entry name" value="COPPER TRANSPORT PROTEIN"/>
    <property type="match status" value="1"/>
</dbReference>
<feature type="transmembrane region" description="Helical" evidence="4">
    <location>
        <begin position="56"/>
        <end position="76"/>
    </location>
</feature>